<reference evidence="15 16" key="1">
    <citation type="submission" date="2018-05" db="EMBL/GenBank/DDBJ databases">
        <title>complete genome sequence of Aquabacterium olei NBRC 110486.</title>
        <authorList>
            <person name="Tang B."/>
            <person name="Chang J."/>
            <person name="Zhang L."/>
            <person name="Yang H."/>
        </authorList>
    </citation>
    <scope>NUCLEOTIDE SEQUENCE [LARGE SCALE GENOMIC DNA]</scope>
    <source>
        <strain evidence="15 16">NBRC 110486</strain>
    </source>
</reference>
<dbReference type="InterPro" id="IPR015947">
    <property type="entry name" value="PUA-like_sf"/>
</dbReference>
<sequence>MPRFHIEASPGLATGMELTLSEGVSRHVQVLRLQPGDDVHLFDGGGQEWRAAVVEMGRKRVSVRLEAPVDNDRELPVAVTLAVGMPANDRMDFVVEKATELGVRAIQPLMCERSVLRLDGDRALKKVAHWQAVAVAAAEQCGRSVVPVIHPVMTLGAWLKAEADGAALGSRPVRHRAVLSLREAVPLSDWLGEQPQVVLRAAPSEEARGGRQRNGESTTQFVFLNGPEGGLAHAEEEAALRAGWRSVSLGRRVLRADTAPLAALSVIAARYEV</sequence>
<dbReference type="NCBIfam" id="NF008692">
    <property type="entry name" value="PRK11713.1-5"/>
    <property type="match status" value="1"/>
</dbReference>
<dbReference type="EC" id="2.1.1.193" evidence="3 12"/>
<dbReference type="KEGG" id="aon:DEH84_01195"/>
<dbReference type="GO" id="GO:0070042">
    <property type="term" value="F:rRNA (uridine-N3-)-methyltransferase activity"/>
    <property type="evidence" value="ECO:0007669"/>
    <property type="project" value="TreeGrafter"/>
</dbReference>
<organism evidence="15 16">
    <name type="scientific">Aquabacterium olei</name>
    <dbReference type="NCBI Taxonomy" id="1296669"/>
    <lineage>
        <taxon>Bacteria</taxon>
        <taxon>Pseudomonadati</taxon>
        <taxon>Pseudomonadota</taxon>
        <taxon>Betaproteobacteria</taxon>
        <taxon>Burkholderiales</taxon>
        <taxon>Aquabacterium</taxon>
    </lineage>
</organism>
<evidence type="ECO:0000259" key="14">
    <source>
        <dbReference type="Pfam" id="PF20260"/>
    </source>
</evidence>
<evidence type="ECO:0000256" key="11">
    <source>
        <dbReference type="ARBA" id="ARBA00047944"/>
    </source>
</evidence>
<dbReference type="PIRSF" id="PIRSF015601">
    <property type="entry name" value="MTase_slr0722"/>
    <property type="match status" value="1"/>
</dbReference>
<dbReference type="PANTHER" id="PTHR30027:SF3">
    <property type="entry name" value="16S RRNA (URACIL(1498)-N(3))-METHYLTRANSFERASE"/>
    <property type="match status" value="1"/>
</dbReference>
<feature type="domain" description="Ribosomal RNA small subunit methyltransferase E PUA-like" evidence="14">
    <location>
        <begin position="24"/>
        <end position="65"/>
    </location>
</feature>
<dbReference type="Proteomes" id="UP000244892">
    <property type="component" value="Chromosome"/>
</dbReference>
<dbReference type="Gene3D" id="3.40.1280.10">
    <property type="match status" value="1"/>
</dbReference>
<evidence type="ECO:0000256" key="1">
    <source>
        <dbReference type="ARBA" id="ARBA00004496"/>
    </source>
</evidence>
<keyword evidence="8 12" id="KW-0808">Transferase</keyword>
<comment type="function">
    <text evidence="10 12">Specifically methylates the N3 position of the uracil ring of uridine 1498 (m3U1498) in 16S rRNA. Acts on the fully assembled 30S ribosomal subunit.</text>
</comment>
<keyword evidence="6 12" id="KW-0698">rRNA processing</keyword>
<evidence type="ECO:0000256" key="6">
    <source>
        <dbReference type="ARBA" id="ARBA00022552"/>
    </source>
</evidence>
<dbReference type="SUPFAM" id="SSF75217">
    <property type="entry name" value="alpha/beta knot"/>
    <property type="match status" value="1"/>
</dbReference>
<dbReference type="SUPFAM" id="SSF88697">
    <property type="entry name" value="PUA domain-like"/>
    <property type="match status" value="1"/>
</dbReference>
<keyword evidence="5 12" id="KW-0963">Cytoplasm</keyword>
<evidence type="ECO:0000256" key="2">
    <source>
        <dbReference type="ARBA" id="ARBA00005528"/>
    </source>
</evidence>
<dbReference type="InterPro" id="IPR029026">
    <property type="entry name" value="tRNA_m1G_MTases_N"/>
</dbReference>
<evidence type="ECO:0000313" key="16">
    <source>
        <dbReference type="Proteomes" id="UP000244892"/>
    </source>
</evidence>
<dbReference type="Pfam" id="PF04452">
    <property type="entry name" value="Methyltrans_RNA"/>
    <property type="match status" value="2"/>
</dbReference>
<dbReference type="OrthoDB" id="9815641at2"/>
<keyword evidence="9 12" id="KW-0949">S-adenosyl-L-methionine</keyword>
<evidence type="ECO:0000256" key="8">
    <source>
        <dbReference type="ARBA" id="ARBA00022679"/>
    </source>
</evidence>
<name>A0A2U8FMM1_9BURK</name>
<evidence type="ECO:0000313" key="15">
    <source>
        <dbReference type="EMBL" id="AWI52220.1"/>
    </source>
</evidence>
<keyword evidence="7 12" id="KW-0489">Methyltransferase</keyword>
<dbReference type="PANTHER" id="PTHR30027">
    <property type="entry name" value="RIBOSOMAL RNA SMALL SUBUNIT METHYLTRANSFERASE E"/>
    <property type="match status" value="1"/>
</dbReference>
<dbReference type="InterPro" id="IPR006700">
    <property type="entry name" value="RsmE"/>
</dbReference>
<dbReference type="GO" id="GO:0005737">
    <property type="term" value="C:cytoplasm"/>
    <property type="evidence" value="ECO:0007669"/>
    <property type="project" value="UniProtKB-SubCell"/>
</dbReference>
<keyword evidence="16" id="KW-1185">Reference proteome</keyword>
<dbReference type="Gene3D" id="2.40.240.20">
    <property type="entry name" value="Hypothetical PUA domain-like, domain 1"/>
    <property type="match status" value="1"/>
</dbReference>
<comment type="catalytic activity">
    <reaction evidence="11 12">
        <text>uridine(1498) in 16S rRNA + S-adenosyl-L-methionine = N(3)-methyluridine(1498) in 16S rRNA + S-adenosyl-L-homocysteine + H(+)</text>
        <dbReference type="Rhea" id="RHEA:42920"/>
        <dbReference type="Rhea" id="RHEA-COMP:10283"/>
        <dbReference type="Rhea" id="RHEA-COMP:10284"/>
        <dbReference type="ChEBI" id="CHEBI:15378"/>
        <dbReference type="ChEBI" id="CHEBI:57856"/>
        <dbReference type="ChEBI" id="CHEBI:59789"/>
        <dbReference type="ChEBI" id="CHEBI:65315"/>
        <dbReference type="ChEBI" id="CHEBI:74502"/>
        <dbReference type="EC" id="2.1.1.193"/>
    </reaction>
</comment>
<dbReference type="EMBL" id="CP029210">
    <property type="protein sequence ID" value="AWI52220.1"/>
    <property type="molecule type" value="Genomic_DNA"/>
</dbReference>
<evidence type="ECO:0000256" key="9">
    <source>
        <dbReference type="ARBA" id="ARBA00022691"/>
    </source>
</evidence>
<protein>
    <recommendedName>
        <fullName evidence="4 12">Ribosomal RNA small subunit methyltransferase E</fullName>
        <ecNumber evidence="3 12">2.1.1.193</ecNumber>
    </recommendedName>
</protein>
<comment type="subcellular location">
    <subcellularLocation>
        <location evidence="1 12">Cytoplasm</location>
    </subcellularLocation>
</comment>
<dbReference type="InterPro" id="IPR046886">
    <property type="entry name" value="RsmE_MTase_dom"/>
</dbReference>
<dbReference type="Pfam" id="PF20260">
    <property type="entry name" value="PUA_4"/>
    <property type="match status" value="1"/>
</dbReference>
<comment type="similarity">
    <text evidence="2 12">Belongs to the RNA methyltransferase RsmE family.</text>
</comment>
<gene>
    <name evidence="15" type="ORF">DEH84_01195</name>
</gene>
<dbReference type="InterPro" id="IPR029028">
    <property type="entry name" value="Alpha/beta_knot_MTases"/>
</dbReference>
<feature type="domain" description="Ribosomal RNA small subunit methyltransferase E methyltransferase" evidence="13">
    <location>
        <begin position="74"/>
        <end position="164"/>
    </location>
</feature>
<dbReference type="NCBIfam" id="TIGR00046">
    <property type="entry name" value="RsmE family RNA methyltransferase"/>
    <property type="match status" value="1"/>
</dbReference>
<accession>A0A2U8FMM1</accession>
<evidence type="ECO:0000256" key="3">
    <source>
        <dbReference type="ARBA" id="ARBA00012328"/>
    </source>
</evidence>
<evidence type="ECO:0000256" key="7">
    <source>
        <dbReference type="ARBA" id="ARBA00022603"/>
    </source>
</evidence>
<dbReference type="CDD" id="cd18084">
    <property type="entry name" value="RsmE-like"/>
    <property type="match status" value="1"/>
</dbReference>
<dbReference type="InterPro" id="IPR046887">
    <property type="entry name" value="RsmE_PUA-like"/>
</dbReference>
<evidence type="ECO:0000256" key="4">
    <source>
        <dbReference type="ARBA" id="ARBA00013673"/>
    </source>
</evidence>
<evidence type="ECO:0000256" key="12">
    <source>
        <dbReference type="PIRNR" id="PIRNR015601"/>
    </source>
</evidence>
<evidence type="ECO:0000259" key="13">
    <source>
        <dbReference type="Pfam" id="PF04452"/>
    </source>
</evidence>
<evidence type="ECO:0000256" key="5">
    <source>
        <dbReference type="ARBA" id="ARBA00022490"/>
    </source>
</evidence>
<evidence type="ECO:0000256" key="10">
    <source>
        <dbReference type="ARBA" id="ARBA00025699"/>
    </source>
</evidence>
<proteinExistence type="inferred from homology"/>
<dbReference type="GO" id="GO:0070475">
    <property type="term" value="P:rRNA base methylation"/>
    <property type="evidence" value="ECO:0007669"/>
    <property type="project" value="TreeGrafter"/>
</dbReference>
<feature type="domain" description="Ribosomal RNA small subunit methyltransferase E methyltransferase" evidence="13">
    <location>
        <begin position="178"/>
        <end position="267"/>
    </location>
</feature>
<dbReference type="AlphaFoldDB" id="A0A2U8FMM1"/>